<dbReference type="RefSeq" id="WP_200747732.1">
    <property type="nucleotide sequence ID" value="NZ_JAEOAH010000003.1"/>
</dbReference>
<evidence type="ECO:0000313" key="1">
    <source>
        <dbReference type="EMBL" id="MBK3493679.1"/>
    </source>
</evidence>
<dbReference type="Pfam" id="PF10612">
    <property type="entry name" value="Spore-coat_CotZ"/>
    <property type="match status" value="1"/>
</dbReference>
<evidence type="ECO:0000313" key="2">
    <source>
        <dbReference type="Proteomes" id="UP000618943"/>
    </source>
</evidence>
<dbReference type="InterPro" id="IPR019593">
    <property type="entry name" value="Spore_coat_protein_Z/Y"/>
</dbReference>
<comment type="caution">
    <text evidence="1">The sequence shown here is derived from an EMBL/GenBank/DDBJ whole genome shotgun (WGS) entry which is preliminary data.</text>
</comment>
<evidence type="ECO:0008006" key="3">
    <source>
        <dbReference type="Google" id="ProtNLM"/>
    </source>
</evidence>
<dbReference type="Proteomes" id="UP000618943">
    <property type="component" value="Unassembled WGS sequence"/>
</dbReference>
<accession>A0ABS1H2Y7</accession>
<protein>
    <recommendedName>
        <fullName evidence="3">Spore coat protein</fullName>
    </recommendedName>
</protein>
<gene>
    <name evidence="1" type="ORF">JFL43_02140</name>
</gene>
<reference evidence="1 2" key="1">
    <citation type="submission" date="2020-12" db="EMBL/GenBank/DDBJ databases">
        <title>YIM B01967 draft genome.</title>
        <authorList>
            <person name="Yan X."/>
        </authorList>
    </citation>
    <scope>NUCLEOTIDE SEQUENCE [LARGE SCALE GENOMIC DNA]</scope>
    <source>
        <strain evidence="1 2">YIM B01967</strain>
    </source>
</reference>
<organism evidence="1 2">
    <name type="scientific">Viridibacillus soli</name>
    <dbReference type="NCBI Taxonomy" id="2798301"/>
    <lineage>
        <taxon>Bacteria</taxon>
        <taxon>Bacillati</taxon>
        <taxon>Bacillota</taxon>
        <taxon>Bacilli</taxon>
        <taxon>Bacillales</taxon>
        <taxon>Caryophanaceae</taxon>
        <taxon>Viridibacillus</taxon>
    </lineage>
</organism>
<sequence length="146" mass="16736">MRDGRHEKTKEDESVCNVKSTLKTIYETQNKAKLPIFQGILQETIPFILYSSATSEPYFTFGTTQTSQSPFRTCFFRVEDLIDSVVSLSLLRPIDIEGNCLDTIHIPYRLEKTNIKVIVSIQEFSSIQCISPKLIDRKSIIVGQKW</sequence>
<name>A0ABS1H2Y7_9BACL</name>
<proteinExistence type="predicted"/>
<keyword evidence="2" id="KW-1185">Reference proteome</keyword>
<dbReference type="EMBL" id="JAEOAH010000003">
    <property type="protein sequence ID" value="MBK3493679.1"/>
    <property type="molecule type" value="Genomic_DNA"/>
</dbReference>